<dbReference type="GO" id="GO:0020037">
    <property type="term" value="F:heme binding"/>
    <property type="evidence" value="ECO:0007669"/>
    <property type="project" value="InterPro"/>
</dbReference>
<keyword evidence="6 8" id="KW-0408">Iron</keyword>
<dbReference type="PRINTS" id="PR00385">
    <property type="entry name" value="P450"/>
</dbReference>
<reference evidence="10" key="1">
    <citation type="submission" date="2019-04" db="EMBL/GenBank/DDBJ databases">
        <title>De novo RNA-seq and annotation of juvenile hormone and ecdysteroid biosynthesis genes and microrna in a spider mite Eotetranychus kankitus.</title>
        <authorList>
            <person name="Li G."/>
        </authorList>
    </citation>
    <scope>NUCLEOTIDE SEQUENCE</scope>
</reference>
<evidence type="ECO:0000256" key="5">
    <source>
        <dbReference type="ARBA" id="ARBA00023002"/>
    </source>
</evidence>
<dbReference type="AlphaFoldDB" id="A0A5P9NYG1"/>
<dbReference type="PRINTS" id="PR00463">
    <property type="entry name" value="EP450I"/>
</dbReference>
<dbReference type="InterPro" id="IPR001128">
    <property type="entry name" value="Cyt_P450"/>
</dbReference>
<dbReference type="GO" id="GO:0016705">
    <property type="term" value="F:oxidoreductase activity, acting on paired donors, with incorporation or reduction of molecular oxygen"/>
    <property type="evidence" value="ECO:0007669"/>
    <property type="project" value="InterPro"/>
</dbReference>
<evidence type="ECO:0000256" key="1">
    <source>
        <dbReference type="ARBA" id="ARBA00001971"/>
    </source>
</evidence>
<accession>A0A5P9NYG1</accession>
<dbReference type="InterPro" id="IPR050479">
    <property type="entry name" value="CYP11_CYP27_families"/>
</dbReference>
<dbReference type="InterPro" id="IPR017972">
    <property type="entry name" value="Cyt_P450_CS"/>
</dbReference>
<evidence type="ECO:0000256" key="2">
    <source>
        <dbReference type="ARBA" id="ARBA00010617"/>
    </source>
</evidence>
<evidence type="ECO:0000256" key="6">
    <source>
        <dbReference type="ARBA" id="ARBA00023004"/>
    </source>
</evidence>
<evidence type="ECO:0000256" key="7">
    <source>
        <dbReference type="ARBA" id="ARBA00023033"/>
    </source>
</evidence>
<dbReference type="InterPro" id="IPR002401">
    <property type="entry name" value="Cyt_P450_E_grp-I"/>
</dbReference>
<dbReference type="SUPFAM" id="SSF48264">
    <property type="entry name" value="Cytochrome P450"/>
    <property type="match status" value="1"/>
</dbReference>
<sequence length="514" mass="58849">MTINHHLVRSLIRQSCPVKATTSKSILCPFSSQISTNRSKPYESIPGPKPLPLIGNTWRYLPLIGEYDLENTPENLQDYLDKYGSLVRESLFGSFSILHVFDPVDMGSVFRSEGKYPNRRTHRALLKYRHDRPEIYSSGGMFPENGAAWYHLRKLIQTIMLNQSRINQFIPTISSTSDQMVSNICQLRNSNGTIDDLMPQLYKWALETNGSVFVGQRFGCLDLNGSNEGEDLIHAIHETHEAVLKTELAATNLWQYFPTSDYKRLVNSQDIMGAIVSKYVDNLRKCSSKYSSDGSQSVGSQLLEQPEASARDVFTIIMDLFLASFDTTAFVVGFTLYHLACHQQCQDQIRNELNKLLPNKNDPINEETLRQMKYLKACVKESLRINPFSIGTGRVANKDLTIRDYNVPEGTMIIIQNQVACVQESNFPQPKQFIPERWLDEKKKSSPFTILPFGYGARMCIGRRLSELEIYLLVAKMIRNYRIEYDHYEPFRAKTRFINVPVGPLKLRFIDLPN</sequence>
<dbReference type="CDD" id="cd11054">
    <property type="entry name" value="CYP24A1-like"/>
    <property type="match status" value="1"/>
</dbReference>
<comment type="cofactor">
    <cofactor evidence="1 8">
        <name>heme</name>
        <dbReference type="ChEBI" id="CHEBI:30413"/>
    </cofactor>
</comment>
<dbReference type="EMBL" id="MK733895">
    <property type="protein sequence ID" value="QFU80944.1"/>
    <property type="molecule type" value="mRNA"/>
</dbReference>
<evidence type="ECO:0000313" key="10">
    <source>
        <dbReference type="EMBL" id="QFU80944.1"/>
    </source>
</evidence>
<dbReference type="Gene3D" id="1.10.630.10">
    <property type="entry name" value="Cytochrome P450"/>
    <property type="match status" value="1"/>
</dbReference>
<evidence type="ECO:0000256" key="4">
    <source>
        <dbReference type="ARBA" id="ARBA00022723"/>
    </source>
</evidence>
<keyword evidence="4 8" id="KW-0479">Metal-binding</keyword>
<dbReference type="PANTHER" id="PTHR24279:SF120">
    <property type="entry name" value="CYTOCHROME P450"/>
    <property type="match status" value="1"/>
</dbReference>
<protein>
    <submittedName>
        <fullName evidence="10">Cyp302a1</fullName>
    </submittedName>
</protein>
<dbReference type="PANTHER" id="PTHR24279">
    <property type="entry name" value="CYTOCHROME P450"/>
    <property type="match status" value="1"/>
</dbReference>
<name>A0A5P9NYG1_9ACAR</name>
<dbReference type="InterPro" id="IPR036396">
    <property type="entry name" value="Cyt_P450_sf"/>
</dbReference>
<dbReference type="FunFam" id="1.10.630.10:FF:000006">
    <property type="entry name" value="Cytochrome P450 302a1, mitochondrial"/>
    <property type="match status" value="1"/>
</dbReference>
<dbReference type="GO" id="GO:0004497">
    <property type="term" value="F:monooxygenase activity"/>
    <property type="evidence" value="ECO:0007669"/>
    <property type="project" value="UniProtKB-KW"/>
</dbReference>
<keyword evidence="5 9" id="KW-0560">Oxidoreductase</keyword>
<comment type="similarity">
    <text evidence="2 9">Belongs to the cytochrome P450 family.</text>
</comment>
<dbReference type="PROSITE" id="PS00086">
    <property type="entry name" value="CYTOCHROME_P450"/>
    <property type="match status" value="1"/>
</dbReference>
<dbReference type="Pfam" id="PF00067">
    <property type="entry name" value="p450"/>
    <property type="match status" value="1"/>
</dbReference>
<evidence type="ECO:0000256" key="8">
    <source>
        <dbReference type="PIRSR" id="PIRSR602401-1"/>
    </source>
</evidence>
<evidence type="ECO:0000256" key="3">
    <source>
        <dbReference type="ARBA" id="ARBA00022617"/>
    </source>
</evidence>
<feature type="binding site" description="axial binding residue" evidence="8">
    <location>
        <position position="460"/>
    </location>
    <ligand>
        <name>heme</name>
        <dbReference type="ChEBI" id="CHEBI:30413"/>
    </ligand>
    <ligandPart>
        <name>Fe</name>
        <dbReference type="ChEBI" id="CHEBI:18248"/>
    </ligandPart>
</feature>
<keyword evidence="7 9" id="KW-0503">Monooxygenase</keyword>
<dbReference type="GO" id="GO:0005506">
    <property type="term" value="F:iron ion binding"/>
    <property type="evidence" value="ECO:0007669"/>
    <property type="project" value="InterPro"/>
</dbReference>
<keyword evidence="3 8" id="KW-0349">Heme</keyword>
<organism evidence="10">
    <name type="scientific">Eotetranychus kankitus</name>
    <dbReference type="NCBI Taxonomy" id="2137873"/>
    <lineage>
        <taxon>Eukaryota</taxon>
        <taxon>Metazoa</taxon>
        <taxon>Ecdysozoa</taxon>
        <taxon>Arthropoda</taxon>
        <taxon>Chelicerata</taxon>
        <taxon>Arachnida</taxon>
        <taxon>Acari</taxon>
        <taxon>Acariformes</taxon>
        <taxon>Trombidiformes</taxon>
        <taxon>Prostigmata</taxon>
        <taxon>Eleutherengona</taxon>
        <taxon>Raphignathae</taxon>
        <taxon>Tetranychoidea</taxon>
        <taxon>Tetranychidae</taxon>
        <taxon>Eotetranychus</taxon>
    </lineage>
</organism>
<evidence type="ECO:0000256" key="9">
    <source>
        <dbReference type="RuleBase" id="RU000461"/>
    </source>
</evidence>
<proteinExistence type="evidence at transcript level"/>